<organism evidence="1 2">
    <name type="scientific">Armillaria ostoyae</name>
    <name type="common">Armillaria root rot fungus</name>
    <dbReference type="NCBI Taxonomy" id="47428"/>
    <lineage>
        <taxon>Eukaryota</taxon>
        <taxon>Fungi</taxon>
        <taxon>Dikarya</taxon>
        <taxon>Basidiomycota</taxon>
        <taxon>Agaricomycotina</taxon>
        <taxon>Agaricomycetes</taxon>
        <taxon>Agaricomycetidae</taxon>
        <taxon>Agaricales</taxon>
        <taxon>Marasmiineae</taxon>
        <taxon>Physalacriaceae</taxon>
        <taxon>Armillaria</taxon>
    </lineage>
</organism>
<accession>A0A284QNF1</accession>
<protein>
    <submittedName>
        <fullName evidence="1">Uncharacterized protein</fullName>
    </submittedName>
</protein>
<keyword evidence="2" id="KW-1185">Reference proteome</keyword>
<evidence type="ECO:0000313" key="2">
    <source>
        <dbReference type="Proteomes" id="UP000219338"/>
    </source>
</evidence>
<dbReference type="OMA" id="HNGCAYL"/>
<reference evidence="2" key="1">
    <citation type="journal article" date="2017" name="Nat. Ecol. Evol.">
        <title>Genome expansion and lineage-specific genetic innovations in the forest pathogenic fungi Armillaria.</title>
        <authorList>
            <person name="Sipos G."/>
            <person name="Prasanna A.N."/>
            <person name="Walter M.C."/>
            <person name="O'Connor E."/>
            <person name="Balint B."/>
            <person name="Krizsan K."/>
            <person name="Kiss B."/>
            <person name="Hess J."/>
            <person name="Varga T."/>
            <person name="Slot J."/>
            <person name="Riley R."/>
            <person name="Boka B."/>
            <person name="Rigling D."/>
            <person name="Barry K."/>
            <person name="Lee J."/>
            <person name="Mihaltcheva S."/>
            <person name="LaButti K."/>
            <person name="Lipzen A."/>
            <person name="Waldron R."/>
            <person name="Moloney N.M."/>
            <person name="Sperisen C."/>
            <person name="Kredics L."/>
            <person name="Vagvoelgyi C."/>
            <person name="Patrignani A."/>
            <person name="Fitzpatrick D."/>
            <person name="Nagy I."/>
            <person name="Doyle S."/>
            <person name="Anderson J.B."/>
            <person name="Grigoriev I.V."/>
            <person name="Gueldener U."/>
            <person name="Muensterkoetter M."/>
            <person name="Nagy L.G."/>
        </authorList>
    </citation>
    <scope>NUCLEOTIDE SEQUENCE [LARGE SCALE GENOMIC DNA]</scope>
    <source>
        <strain evidence="2">C18/9</strain>
    </source>
</reference>
<dbReference type="AlphaFoldDB" id="A0A284QNF1"/>
<evidence type="ECO:0000313" key="1">
    <source>
        <dbReference type="EMBL" id="SJK97968.1"/>
    </source>
</evidence>
<sequence>MDPNHPEIELCTLLGQMNLTTVTQLALIPTRKHSDASFLVQESYPAEPEAILVDDTSCDSDTSSDTGFVTPELKHNGCAYLQALQAQLDNYPTTGGEYLEAIFTHREILSAYPGAHQLCAQGFSDLAYALEQRAWRADREADTEAVVAFRHEAWMIASTLWVLPLSFTTLVTAELTFRNSIYRPASPPDTIKEFTYVDSTRSKPLIKCMMPLF</sequence>
<dbReference type="Proteomes" id="UP000219338">
    <property type="component" value="Unassembled WGS sequence"/>
</dbReference>
<gene>
    <name evidence="1" type="ORF">ARMOST_01224</name>
</gene>
<dbReference type="OrthoDB" id="2651020at2759"/>
<proteinExistence type="predicted"/>
<dbReference type="EMBL" id="FUEG01000001">
    <property type="protein sequence ID" value="SJK97968.1"/>
    <property type="molecule type" value="Genomic_DNA"/>
</dbReference>
<name>A0A284QNF1_ARMOS</name>